<dbReference type="Gene3D" id="1.10.245.10">
    <property type="entry name" value="SWIB/MDM2 domain"/>
    <property type="match status" value="1"/>
</dbReference>
<organism evidence="2 3">
    <name type="scientific">Phycomyces blakesleeanus</name>
    <dbReference type="NCBI Taxonomy" id="4837"/>
    <lineage>
        <taxon>Eukaryota</taxon>
        <taxon>Fungi</taxon>
        <taxon>Fungi incertae sedis</taxon>
        <taxon>Mucoromycota</taxon>
        <taxon>Mucoromycotina</taxon>
        <taxon>Mucoromycetes</taxon>
        <taxon>Mucorales</taxon>
        <taxon>Phycomycetaceae</taxon>
        <taxon>Phycomyces</taxon>
    </lineage>
</organism>
<dbReference type="PROSITE" id="PS51925">
    <property type="entry name" value="SWIB_MDM2"/>
    <property type="match status" value="1"/>
</dbReference>
<comment type="caution">
    <text evidence="2">The sequence shown here is derived from an EMBL/GenBank/DDBJ whole genome shotgun (WGS) entry which is preliminary data.</text>
</comment>
<name>A0ABR3ANW8_PHYBL</name>
<dbReference type="Proteomes" id="UP001448207">
    <property type="component" value="Unassembled WGS sequence"/>
</dbReference>
<dbReference type="CDD" id="cd10568">
    <property type="entry name" value="SWIB_like"/>
    <property type="match status" value="1"/>
</dbReference>
<gene>
    <name evidence="2" type="ORF">J3Q64DRAFT_1647720</name>
</gene>
<reference evidence="2 3" key="1">
    <citation type="submission" date="2024-04" db="EMBL/GenBank/DDBJ databases">
        <title>Symmetric and asymmetric DNA N6-adenine methylation regulates different biological responses in Mucorales.</title>
        <authorList>
            <consortium name="Lawrence Berkeley National Laboratory"/>
            <person name="Lax C."/>
            <person name="Mondo S.J."/>
            <person name="Osorio-Concepcion M."/>
            <person name="Muszewska A."/>
            <person name="Corrochano-Luque M."/>
            <person name="Gutierrez G."/>
            <person name="Riley R."/>
            <person name="Lipzen A."/>
            <person name="Guo J."/>
            <person name="Hundley H."/>
            <person name="Amirebrahimi M."/>
            <person name="Ng V."/>
            <person name="Lorenzo-Gutierrez D."/>
            <person name="Binder U."/>
            <person name="Yang J."/>
            <person name="Song Y."/>
            <person name="Canovas D."/>
            <person name="Navarro E."/>
            <person name="Freitag M."/>
            <person name="Gabaldon T."/>
            <person name="Grigoriev I.V."/>
            <person name="Corrochano L.M."/>
            <person name="Nicolas F.E."/>
            <person name="Garre V."/>
        </authorList>
    </citation>
    <scope>NUCLEOTIDE SEQUENCE [LARGE SCALE GENOMIC DNA]</scope>
    <source>
        <strain evidence="2 3">L51</strain>
    </source>
</reference>
<dbReference type="SUPFAM" id="SSF47592">
    <property type="entry name" value="SWIB/MDM2 domain"/>
    <property type="match status" value="1"/>
</dbReference>
<dbReference type="PANTHER" id="PTHR13844">
    <property type="entry name" value="SWI/SNF-RELATED MATRIX-ASSOCIATED ACTIN-DEPENDENT REGULATOR OF CHROMATIN SUBFAMILY D"/>
    <property type="match status" value="1"/>
</dbReference>
<dbReference type="EMBL" id="JBCLYO010000031">
    <property type="protein sequence ID" value="KAL0076426.1"/>
    <property type="molecule type" value="Genomic_DNA"/>
</dbReference>
<evidence type="ECO:0000313" key="2">
    <source>
        <dbReference type="EMBL" id="KAL0076426.1"/>
    </source>
</evidence>
<evidence type="ECO:0000313" key="3">
    <source>
        <dbReference type="Proteomes" id="UP001448207"/>
    </source>
</evidence>
<dbReference type="InterPro" id="IPR036885">
    <property type="entry name" value="SWIB_MDM2_dom_sf"/>
</dbReference>
<protein>
    <recommendedName>
        <fullName evidence="1">DM2 domain-containing protein</fullName>
    </recommendedName>
</protein>
<feature type="domain" description="DM2" evidence="1">
    <location>
        <begin position="311"/>
        <end position="388"/>
    </location>
</feature>
<dbReference type="Pfam" id="PF02201">
    <property type="entry name" value="SWIB"/>
    <property type="match status" value="1"/>
</dbReference>
<accession>A0ABR3ANW8</accession>
<proteinExistence type="predicted"/>
<evidence type="ECO:0000259" key="1">
    <source>
        <dbReference type="PROSITE" id="PS51925"/>
    </source>
</evidence>
<dbReference type="InterPro" id="IPR003121">
    <property type="entry name" value="SWIB_MDM2_domain"/>
</dbReference>
<keyword evidence="3" id="KW-1185">Reference proteome</keyword>
<sequence length="500" mass="56501">MASNHPVHSVLFDNSAAANAGGYYGAPPAPQNPNGDNLQFYSSSYDDQYSSSYYNDGSAPPPAGDIRSSNYDYASGGSSIWSALGTGGFADEPPLLEELGINFGHIKTKSLTVLNPFRRVPDTIMDDADLAGPLLFLKKRPTDRNMPPKIEAFVPESKLYTELSEFEKTLDATIMRKRLDVQEALGKPTKVRRTLRIFLSNTSADQVSSHQNTDDEHAFDLNSGNAPSWTLKVEGRLLDPPVPTKKAQPIQKFTSFFRSITVDLIRDPNLYPEGNMIVWEKQPNAADFDGIEMKRKGDTNVQVRIVLDPEYNPQKFKLSPALSDMLDMKLETKPQIVMGLWNYVKHHKLQDAEDKRIIHCDPKMAQLFGAPQIFFSQLPELINHHMTRPDPIVLNYTIRVDKEFHQSPKAYDVDVELDSVVRQKMLNIVSSTQAQKEIMGLDDKIVQCVQSINNSKIKRDFLMQFAQHPVEFINKWIASQARDLETQQRMQELMNAQRGQ</sequence>
<dbReference type="InterPro" id="IPR019835">
    <property type="entry name" value="SWIB_domain"/>
</dbReference>
<dbReference type="SMART" id="SM00151">
    <property type="entry name" value="SWIB"/>
    <property type="match status" value="1"/>
</dbReference>